<dbReference type="PROSITE" id="PS50931">
    <property type="entry name" value="HTH_LYSR"/>
    <property type="match status" value="1"/>
</dbReference>
<comment type="caution">
    <text evidence="6">The sequence shown here is derived from an EMBL/GenBank/DDBJ whole genome shotgun (WGS) entry which is preliminary data.</text>
</comment>
<dbReference type="Gene3D" id="3.40.190.10">
    <property type="entry name" value="Periplasmic binding protein-like II"/>
    <property type="match status" value="2"/>
</dbReference>
<evidence type="ECO:0000256" key="1">
    <source>
        <dbReference type="ARBA" id="ARBA00009437"/>
    </source>
</evidence>
<comment type="similarity">
    <text evidence="1">Belongs to the LysR transcriptional regulatory family.</text>
</comment>
<dbReference type="PRINTS" id="PR00039">
    <property type="entry name" value="HTHLYSR"/>
</dbReference>
<evidence type="ECO:0000256" key="4">
    <source>
        <dbReference type="ARBA" id="ARBA00023163"/>
    </source>
</evidence>
<accession>A0ABS4BEL5</accession>
<dbReference type="InterPro" id="IPR036388">
    <property type="entry name" value="WH-like_DNA-bd_sf"/>
</dbReference>
<dbReference type="InterPro" id="IPR005119">
    <property type="entry name" value="LysR_subst-bd"/>
</dbReference>
<evidence type="ECO:0000313" key="7">
    <source>
        <dbReference type="Proteomes" id="UP000678276"/>
    </source>
</evidence>
<dbReference type="InterPro" id="IPR000847">
    <property type="entry name" value="LysR_HTH_N"/>
</dbReference>
<proteinExistence type="inferred from homology"/>
<evidence type="ECO:0000256" key="3">
    <source>
        <dbReference type="ARBA" id="ARBA00023125"/>
    </source>
</evidence>
<dbReference type="PANTHER" id="PTHR30346:SF0">
    <property type="entry name" value="HCA OPERON TRANSCRIPTIONAL ACTIVATOR HCAR"/>
    <property type="match status" value="1"/>
</dbReference>
<name>A0ABS4BEL5_9HYPH</name>
<evidence type="ECO:0000256" key="2">
    <source>
        <dbReference type="ARBA" id="ARBA00023015"/>
    </source>
</evidence>
<keyword evidence="7" id="KW-1185">Reference proteome</keyword>
<dbReference type="Proteomes" id="UP000678276">
    <property type="component" value="Unassembled WGS sequence"/>
</dbReference>
<organism evidence="6 7">
    <name type="scientific">Jiella mangrovi</name>
    <dbReference type="NCBI Taxonomy" id="2821407"/>
    <lineage>
        <taxon>Bacteria</taxon>
        <taxon>Pseudomonadati</taxon>
        <taxon>Pseudomonadota</taxon>
        <taxon>Alphaproteobacteria</taxon>
        <taxon>Hyphomicrobiales</taxon>
        <taxon>Aurantimonadaceae</taxon>
        <taxon>Jiella</taxon>
    </lineage>
</organism>
<dbReference type="Pfam" id="PF03466">
    <property type="entry name" value="LysR_substrate"/>
    <property type="match status" value="1"/>
</dbReference>
<evidence type="ECO:0000313" key="6">
    <source>
        <dbReference type="EMBL" id="MBP0615198.1"/>
    </source>
</evidence>
<dbReference type="SUPFAM" id="SSF46785">
    <property type="entry name" value="Winged helix' DNA-binding domain"/>
    <property type="match status" value="1"/>
</dbReference>
<gene>
    <name evidence="6" type="ORF">J6595_06360</name>
</gene>
<feature type="domain" description="HTH lysR-type" evidence="5">
    <location>
        <begin position="1"/>
        <end position="58"/>
    </location>
</feature>
<keyword evidence="3" id="KW-0238">DNA-binding</keyword>
<dbReference type="PANTHER" id="PTHR30346">
    <property type="entry name" value="TRANSCRIPTIONAL DUAL REGULATOR HCAR-RELATED"/>
    <property type="match status" value="1"/>
</dbReference>
<dbReference type="Gene3D" id="1.10.10.10">
    <property type="entry name" value="Winged helix-like DNA-binding domain superfamily/Winged helix DNA-binding domain"/>
    <property type="match status" value="1"/>
</dbReference>
<evidence type="ECO:0000259" key="5">
    <source>
        <dbReference type="PROSITE" id="PS50931"/>
    </source>
</evidence>
<dbReference type="EMBL" id="JAGJCF010000003">
    <property type="protein sequence ID" value="MBP0615198.1"/>
    <property type="molecule type" value="Genomic_DNA"/>
</dbReference>
<dbReference type="InterPro" id="IPR036390">
    <property type="entry name" value="WH_DNA-bd_sf"/>
</dbReference>
<protein>
    <submittedName>
        <fullName evidence="6">LysR family transcriptional regulator</fullName>
    </submittedName>
</protein>
<keyword evidence="4" id="KW-0804">Transcription</keyword>
<dbReference type="SUPFAM" id="SSF53850">
    <property type="entry name" value="Periplasmic binding protein-like II"/>
    <property type="match status" value="1"/>
</dbReference>
<sequence>MELRHLRYFVAVAEAASFSRAAERLHTAQPSLSRQIRDLEEDLGVRLFERTSRRVELTGAGAIFLEEARSILDHVTNATVRTREFARTKARTLVLGFVQGMEAEELDRVITALREIGDTDIVLRNLSSPEVIQKIIDREIDLGFVRPSQQASGLNLRTLRSERLILAMRADHALAGRQMVSPEEFATEPMVEVTSDQAPVLAEAIAGYLEPRQVTVPTVSSSGNLAMALSLVASLGCLAIVPEHAVKLFPRNVVAVALPPDAPTIALSLAWHPANSSRTLNSFLKVFLKTRGEG</sequence>
<reference evidence="6 7" key="1">
    <citation type="submission" date="2021-04" db="EMBL/GenBank/DDBJ databases">
        <title>Whole genome sequence of Jiella sp. KSK16Y-1.</title>
        <authorList>
            <person name="Tuo L."/>
        </authorList>
    </citation>
    <scope>NUCLEOTIDE SEQUENCE [LARGE SCALE GENOMIC DNA]</scope>
    <source>
        <strain evidence="6 7">KSK16Y-1</strain>
    </source>
</reference>
<dbReference type="RefSeq" id="WP_209593613.1">
    <property type="nucleotide sequence ID" value="NZ_JAGJCF010000003.1"/>
</dbReference>
<keyword evidence="2" id="KW-0805">Transcription regulation</keyword>
<dbReference type="Pfam" id="PF00126">
    <property type="entry name" value="HTH_1"/>
    <property type="match status" value="1"/>
</dbReference>